<dbReference type="AlphaFoldDB" id="A0A1X7RTX3"/>
<organism evidence="2 3">
    <name type="scientific">Zymoseptoria tritici (strain ST99CH_3D7)</name>
    <dbReference type="NCBI Taxonomy" id="1276538"/>
    <lineage>
        <taxon>Eukaryota</taxon>
        <taxon>Fungi</taxon>
        <taxon>Dikarya</taxon>
        <taxon>Ascomycota</taxon>
        <taxon>Pezizomycotina</taxon>
        <taxon>Dothideomycetes</taxon>
        <taxon>Dothideomycetidae</taxon>
        <taxon>Mycosphaerellales</taxon>
        <taxon>Mycosphaerellaceae</taxon>
        <taxon>Zymoseptoria</taxon>
    </lineage>
</organism>
<gene>
    <name evidence="2" type="ORF">ZT3D7_G6056</name>
</gene>
<dbReference type="PANTHER" id="PTHR47332">
    <property type="entry name" value="SET DOMAIN-CONTAINING PROTEIN 5"/>
    <property type="match status" value="1"/>
</dbReference>
<dbReference type="PANTHER" id="PTHR47332:SF2">
    <property type="entry name" value="SET-6"/>
    <property type="match status" value="1"/>
</dbReference>
<dbReference type="Gene3D" id="2.170.270.10">
    <property type="entry name" value="SET domain"/>
    <property type="match status" value="1"/>
</dbReference>
<keyword evidence="3" id="KW-1185">Reference proteome</keyword>
<dbReference type="InterPro" id="IPR001214">
    <property type="entry name" value="SET_dom"/>
</dbReference>
<dbReference type="Pfam" id="PF00856">
    <property type="entry name" value="SET"/>
    <property type="match status" value="1"/>
</dbReference>
<accession>A0A1X7RTX3</accession>
<sequence>MNLEPGEAFGNAGYYAIRPSPGKGNGAFALKNIKAGTRILVDQALFVTERPMPYVNEGDVQRIFANLSPPAKAQFLALPLNALNRNAPDASLSAKFYSNMFHIRGQPREGCFGHASRFNHSCAPNCAITTNGQWQQQQCLTIRDVSVGEDLTFSYTEDFLLMTTQERMEDLAKGGFSCGCTLCTQPAEDRVVSDLRRMLMRHMAFLWRGHDSRSAIPQVGAEYVHRHREYIEQQRPIGDTLPMILFAKLAEAEGIINRLPQLAYGHAIAVVLDHAQANGFRRVPWSALLNIREWSRKARMIQRLHTGTETYNHDPTEQRFRWLCDRADRISLSGTLEAHLIRHH</sequence>
<evidence type="ECO:0000313" key="2">
    <source>
        <dbReference type="EMBL" id="SMQ50903.1"/>
    </source>
</evidence>
<evidence type="ECO:0000259" key="1">
    <source>
        <dbReference type="PROSITE" id="PS50280"/>
    </source>
</evidence>
<feature type="domain" description="SET" evidence="1">
    <location>
        <begin position="13"/>
        <end position="156"/>
    </location>
</feature>
<dbReference type="CDD" id="cd20071">
    <property type="entry name" value="SET_SMYD"/>
    <property type="match status" value="1"/>
</dbReference>
<protein>
    <recommendedName>
        <fullName evidence="1">SET domain-containing protein</fullName>
    </recommendedName>
</protein>
<dbReference type="InterPro" id="IPR046341">
    <property type="entry name" value="SET_dom_sf"/>
</dbReference>
<dbReference type="PROSITE" id="PS50280">
    <property type="entry name" value="SET"/>
    <property type="match status" value="1"/>
</dbReference>
<reference evidence="2 3" key="1">
    <citation type="submission" date="2016-06" db="EMBL/GenBank/DDBJ databases">
        <authorList>
            <person name="Kjaerup R.B."/>
            <person name="Dalgaard T.S."/>
            <person name="Juul-Madsen H.R."/>
        </authorList>
    </citation>
    <scope>NUCLEOTIDE SEQUENCE [LARGE SCALE GENOMIC DNA]</scope>
</reference>
<dbReference type="EMBL" id="LT853696">
    <property type="protein sequence ID" value="SMQ50903.1"/>
    <property type="molecule type" value="Genomic_DNA"/>
</dbReference>
<dbReference type="InterPro" id="IPR053185">
    <property type="entry name" value="SET_domain_protein"/>
</dbReference>
<name>A0A1X7RTX3_ZYMT9</name>
<dbReference type="STRING" id="1276538.A0A1X7RTX3"/>
<proteinExistence type="predicted"/>
<evidence type="ECO:0000313" key="3">
    <source>
        <dbReference type="Proteomes" id="UP000215127"/>
    </source>
</evidence>
<dbReference type="Proteomes" id="UP000215127">
    <property type="component" value="Chromosome 5"/>
</dbReference>
<dbReference type="SUPFAM" id="SSF82199">
    <property type="entry name" value="SET domain"/>
    <property type="match status" value="1"/>
</dbReference>